<feature type="coiled-coil region" evidence="5">
    <location>
        <begin position="1399"/>
        <end position="1426"/>
    </location>
</feature>
<evidence type="ECO:0000313" key="9">
    <source>
        <dbReference type="Proteomes" id="UP001162640"/>
    </source>
</evidence>
<comment type="caution">
    <text evidence="8">The sequence shown here is derived from an EMBL/GenBank/DDBJ whole genome shotgun (WGS) entry which is preliminary data.</text>
</comment>
<dbReference type="InterPro" id="IPR001849">
    <property type="entry name" value="PH_domain"/>
</dbReference>
<dbReference type="PROSITE" id="PS50003">
    <property type="entry name" value="PH_DOMAIN"/>
    <property type="match status" value="1"/>
</dbReference>
<proteinExistence type="predicted"/>
<evidence type="ECO:0000259" key="7">
    <source>
        <dbReference type="PROSITE" id="PS50003"/>
    </source>
</evidence>
<feature type="compositionally biased region" description="Polar residues" evidence="6">
    <location>
        <begin position="8"/>
        <end position="18"/>
    </location>
</feature>
<keyword evidence="3" id="KW-0505">Motor protein</keyword>
<feature type="compositionally biased region" description="Acidic residues" evidence="6">
    <location>
        <begin position="59"/>
        <end position="74"/>
    </location>
</feature>
<dbReference type="SMART" id="SM00233">
    <property type="entry name" value="PH"/>
    <property type="match status" value="1"/>
</dbReference>
<dbReference type="Gene3D" id="1.25.40.10">
    <property type="entry name" value="Tetratricopeptide repeat domain"/>
    <property type="match status" value="1"/>
</dbReference>
<evidence type="ECO:0000313" key="8">
    <source>
        <dbReference type="EMBL" id="GMH48906.1"/>
    </source>
</evidence>
<dbReference type="PANTHER" id="PTHR47970">
    <property type="entry name" value="KINESIN-LIKE PROTEIN KIF11"/>
    <property type="match status" value="1"/>
</dbReference>
<dbReference type="Pfam" id="PF13424">
    <property type="entry name" value="TPR_12"/>
    <property type="match status" value="1"/>
</dbReference>
<feature type="compositionally biased region" description="Basic and acidic residues" evidence="6">
    <location>
        <begin position="25"/>
        <end position="35"/>
    </location>
</feature>
<feature type="region of interest" description="Disordered" evidence="6">
    <location>
        <begin position="1"/>
        <end position="105"/>
    </location>
</feature>
<feature type="coiled-coil region" evidence="5">
    <location>
        <begin position="1464"/>
        <end position="1491"/>
    </location>
</feature>
<feature type="coiled-coil region" evidence="5">
    <location>
        <begin position="954"/>
        <end position="1042"/>
    </location>
</feature>
<reference evidence="9" key="1">
    <citation type="journal article" date="2023" name="Commun. Biol.">
        <title>Genome analysis of Parmales, the sister group of diatoms, reveals the evolutionary specialization of diatoms from phago-mixotrophs to photoautotrophs.</title>
        <authorList>
            <person name="Ban H."/>
            <person name="Sato S."/>
            <person name="Yoshikawa S."/>
            <person name="Yamada K."/>
            <person name="Nakamura Y."/>
            <person name="Ichinomiya M."/>
            <person name="Sato N."/>
            <person name="Blanc-Mathieu R."/>
            <person name="Endo H."/>
            <person name="Kuwata A."/>
            <person name="Ogata H."/>
        </authorList>
    </citation>
    <scope>NUCLEOTIDE SEQUENCE [LARGE SCALE GENOMIC DNA]</scope>
</reference>
<dbReference type="EMBL" id="BLQM01000006">
    <property type="protein sequence ID" value="GMH48906.1"/>
    <property type="molecule type" value="Genomic_DNA"/>
</dbReference>
<dbReference type="InterPro" id="IPR047149">
    <property type="entry name" value="KIF11-like"/>
</dbReference>
<dbReference type="InterPro" id="IPR011993">
    <property type="entry name" value="PH-like_dom_sf"/>
</dbReference>
<evidence type="ECO:0000256" key="3">
    <source>
        <dbReference type="ARBA" id="ARBA00023175"/>
    </source>
</evidence>
<accession>A0A9W6ZAZ1</accession>
<keyword evidence="4" id="KW-0206">Cytoskeleton</keyword>
<feature type="compositionally biased region" description="Polar residues" evidence="6">
    <location>
        <begin position="78"/>
        <end position="95"/>
    </location>
</feature>
<feature type="coiled-coil region" evidence="5">
    <location>
        <begin position="1240"/>
        <end position="1358"/>
    </location>
</feature>
<evidence type="ECO:0000256" key="5">
    <source>
        <dbReference type="SAM" id="Coils"/>
    </source>
</evidence>
<organism evidence="8 9">
    <name type="scientific">Triparma laevis f. inornata</name>
    <dbReference type="NCBI Taxonomy" id="1714386"/>
    <lineage>
        <taxon>Eukaryota</taxon>
        <taxon>Sar</taxon>
        <taxon>Stramenopiles</taxon>
        <taxon>Ochrophyta</taxon>
        <taxon>Bolidophyceae</taxon>
        <taxon>Parmales</taxon>
        <taxon>Triparmaceae</taxon>
        <taxon>Triparma</taxon>
    </lineage>
</organism>
<evidence type="ECO:0000256" key="2">
    <source>
        <dbReference type="ARBA" id="ARBA00022490"/>
    </source>
</evidence>
<dbReference type="InterPro" id="IPR011990">
    <property type="entry name" value="TPR-like_helical_dom_sf"/>
</dbReference>
<evidence type="ECO:0000256" key="1">
    <source>
        <dbReference type="ARBA" id="ARBA00004245"/>
    </source>
</evidence>
<name>A0A9W6ZAZ1_9STRA</name>
<dbReference type="GO" id="GO:0051231">
    <property type="term" value="P:spindle elongation"/>
    <property type="evidence" value="ECO:0007669"/>
    <property type="project" value="TreeGrafter"/>
</dbReference>
<dbReference type="Proteomes" id="UP001162640">
    <property type="component" value="Unassembled WGS sequence"/>
</dbReference>
<dbReference type="PANTHER" id="PTHR47970:SF12">
    <property type="entry name" value="KINESIN FAMILY MEMBER 11"/>
    <property type="match status" value="1"/>
</dbReference>
<feature type="coiled-coil region" evidence="5">
    <location>
        <begin position="1131"/>
        <end position="1169"/>
    </location>
</feature>
<comment type="subcellular location">
    <subcellularLocation>
        <location evidence="1">Cytoplasm</location>
        <location evidence="1">Cytoskeleton</location>
    </subcellularLocation>
</comment>
<protein>
    <recommendedName>
        <fullName evidence="7">PH domain-containing protein</fullName>
    </recommendedName>
</protein>
<evidence type="ECO:0000256" key="6">
    <source>
        <dbReference type="SAM" id="MobiDB-lite"/>
    </source>
</evidence>
<dbReference type="GO" id="GO:0005876">
    <property type="term" value="C:spindle microtubule"/>
    <property type="evidence" value="ECO:0007669"/>
    <property type="project" value="TreeGrafter"/>
</dbReference>
<dbReference type="GO" id="GO:0008574">
    <property type="term" value="F:plus-end-directed microtubule motor activity"/>
    <property type="evidence" value="ECO:0007669"/>
    <property type="project" value="TreeGrafter"/>
</dbReference>
<dbReference type="Pfam" id="PF00169">
    <property type="entry name" value="PH"/>
    <property type="match status" value="1"/>
</dbReference>
<keyword evidence="5" id="KW-0175">Coiled coil</keyword>
<sequence>MPLLPKSPRNNKAPTKNNPLPADSPLRDKDNRDEETGLGNGKGDEGEAQTTQPPAPSTVEDDNKDDNKGEEDNEQPGADQQQQEVSRVCQSQQQPPAGKWELSTGDNGAVKFVHSGTASVKTELTNDELEEVLEDFEGTSYSMFGAVHKRRPEDQDRVMKLVPKFIAGMYKRRYLKLIVTQAKGPTLHYFQGKASAEPKGSVDVQNIMKVDTHVNDGPTSFPINITTTTRKYFFSVDTLTEQKLWKAALSKVLNKLSLDAIMDVFHKITYAKQNKLNVAESTVETMDFAQKLTQIREKAEEVIKERCVKNVLLAEDYNEYGRSGLLMQPHINSSNASVKNLLEDAKLANKGFVKCVNDVMSKVKSDLKLDYNNDDNVIVDGKEVYGWERDWNEDKPYKRFSLHPLMSEDQCKKFIDEKYQGEVGRCCNVLKSIVVVDSEEEWAAVTKGLLDGGKVVRLKNRFKEPKFTGIREMTLSLAVPLPSNSILGGVSKKKSHTAEVTVILSHFLALMKEAQGPYNFFKENAYQNYLGDTATKFFAAKDDDLVDMKSFVLSVLEGDDWDLLETLDDFMSERMVKDWEVKMRSSTRLLELAESLNKDDEVMLGWAHELANAYENLNESGIAISLYEKVLQARDHMFGSKDRETLATVHNLAGVYRSKGELDTALDMYQDAVEKLQQAMGEARAENAQLAVRLQGDRDAALKKLQEEHEAHLNDREEMHVTEKSQLSSSATTLKKMYEEKVEGIQEESAKALSEKEAELVEKGEQSLRELEERLKAEHEKILVDTKEEAEKVIQEALKKQDEENKKVNEIATKTMKTTISEMTSSHDSLVVELKADQEKKVTEVMAENDAARTALIEELKSAREVELKKLEDDLKASHETMESELRASHERQVKEVANQDDQTLSTVRECLREEHLALRKNALDEQQLMHATAIEGMKRDHEAKNFELKGIAERELEEQLASTRREIDEMRRQHNEKDAHIETIKDEHSQVVEQHTRAISQLENEKEMHSTRLVEEHVKTVASVKQEHEELEKTLRAEHSQILTQVEAEKEEQLDKVLKTREASTADHQQKLEAMQLLFEETKATHTDNSKKMQRDYEESLTTLQAERFGHEDLKERLGGAFEEAKVAHAKELEGIRREHEEQIAAKMEAVQREFDEAKAAHARRSEEMQREHDEGMMDLKRSRAASTTGHEEFRSQVERDFEEAKISHEKEMEENQRQHDEGMALFTRHRAESMAIKAQDLSKEIEAVRASCSQMIAEIEQSHEREMAKVKAEHVRAMEDLIQEHEEAFMEVKTRRESVATKLERTFSEHASQLKTLQSEFECSKQEASVEKSDLVRKHRKELEAFKKQNTTTQKEMVVKHEAELSSLTRARAESTMGHKEVETELAALWASHASEVKKLQETLIEQQRLHEQHSNEMEELNRVRALSSANHAMQLTNELNEMKTSFETELSGMKKDQARVVKEMEGELTEAVRDKESLAAERDKLQAEIDKCVIS</sequence>
<dbReference type="GO" id="GO:0090307">
    <property type="term" value="P:mitotic spindle assembly"/>
    <property type="evidence" value="ECO:0007669"/>
    <property type="project" value="TreeGrafter"/>
</dbReference>
<keyword evidence="2" id="KW-0963">Cytoplasm</keyword>
<dbReference type="GO" id="GO:0072686">
    <property type="term" value="C:mitotic spindle"/>
    <property type="evidence" value="ECO:0007669"/>
    <property type="project" value="TreeGrafter"/>
</dbReference>
<feature type="domain" description="PH" evidence="7">
    <location>
        <begin position="140"/>
        <end position="254"/>
    </location>
</feature>
<evidence type="ECO:0000256" key="4">
    <source>
        <dbReference type="ARBA" id="ARBA00023212"/>
    </source>
</evidence>
<gene>
    <name evidence="8" type="ORF">TL16_g00400</name>
</gene>
<dbReference type="Gene3D" id="2.30.29.30">
    <property type="entry name" value="Pleckstrin-homology domain (PH domain)/Phosphotyrosine-binding domain (PTB)"/>
    <property type="match status" value="1"/>
</dbReference>
<dbReference type="SUPFAM" id="SSF50729">
    <property type="entry name" value="PH domain-like"/>
    <property type="match status" value="1"/>
</dbReference>
<dbReference type="SUPFAM" id="SSF48452">
    <property type="entry name" value="TPR-like"/>
    <property type="match status" value="1"/>
</dbReference>
<feature type="coiled-coil region" evidence="5">
    <location>
        <begin position="659"/>
        <end position="807"/>
    </location>
</feature>